<dbReference type="GO" id="GO:0006950">
    <property type="term" value="P:response to stress"/>
    <property type="evidence" value="ECO:0007669"/>
    <property type="project" value="UniProtKB-ARBA"/>
</dbReference>
<evidence type="ECO:0000256" key="1">
    <source>
        <dbReference type="ARBA" id="ARBA00004477"/>
    </source>
</evidence>
<dbReference type="Pfam" id="PF04511">
    <property type="entry name" value="DER1"/>
    <property type="match status" value="1"/>
</dbReference>
<dbReference type="PANTHER" id="PTHR11009">
    <property type="entry name" value="DER1-LIKE PROTEIN, DERLIN"/>
    <property type="match status" value="1"/>
</dbReference>
<evidence type="ECO:0000256" key="3">
    <source>
        <dbReference type="ARBA" id="ARBA00022692"/>
    </source>
</evidence>
<dbReference type="InterPro" id="IPR007599">
    <property type="entry name" value="DER1"/>
</dbReference>
<evidence type="ECO:0000256" key="4">
    <source>
        <dbReference type="ARBA" id="ARBA00022824"/>
    </source>
</evidence>
<dbReference type="AlphaFoldDB" id="A0A0F7UHH9"/>
<feature type="region of interest" description="Disordered" evidence="7">
    <location>
        <begin position="213"/>
        <end position="277"/>
    </location>
</feature>
<feature type="compositionally biased region" description="Low complexity" evidence="7">
    <location>
        <begin position="214"/>
        <end position="229"/>
    </location>
</feature>
<sequence>MEALTAHAAVQALSPEFPRHLGHPSSRCSALPSLSVSASSVGNEEKDGDLFPCSGPLQCLPSLAPPSTKRRLLFSAPPDASANCATAATSGSSCAESSVLPCRVAALSVSLVSSSCCPALRLLVSVFLVLSLLPSPAQSHLIQLSSDAHAGPPIQLTASSVHRTRVSYTRPSLAPVASLPFFPSSSSTWRRYGSLFSLGHPRATSFYARDSEGLSSSPALPSHPATPSPCVTTETAWETASPASPGDPQPLPCSSLFPSDEGEEREQASDAYEADDSPFRVCPAGECKSDGRSSEADERLSWLFSLRGGARGGLASSFSRRKMPAFRRRLVLNKIGARVATAKTRIVQPLSHLSSFYFSVPPLTRLYCSASLLLTLLSSPTLATFLRTKVPGPAQPPSFSQGPRHPTQSPVSLARPSAEPEGLLPPEQLAMHAPRVLRAFEFWRPFTAGTFFGAPSLGTVLRIYGAYTALRHMEETVALSPGSLGSIDDPVLPRPSASRRLKPERRVLGLGRSASSAWRASRSPSSPPSRPQSETDREGHTARGLAEASSGAVAAARSAETLTFLLFQFASLSCIAGCLKLPFFASSLSSAALYHNCRTNPEAPVSLIMGIKLPQKYLPYGALAVDVLHAQALRAAVPGLLGICSGELYWFLTKTLPMHFAGPRPLKTPRAFRRFFMRLRSTSSPGTSKGK</sequence>
<evidence type="ECO:0000256" key="5">
    <source>
        <dbReference type="ARBA" id="ARBA00022989"/>
    </source>
</evidence>
<evidence type="ECO:0008006" key="9">
    <source>
        <dbReference type="Google" id="ProtNLM"/>
    </source>
</evidence>
<keyword evidence="3" id="KW-0812">Transmembrane</keyword>
<dbReference type="GO" id="GO:0005789">
    <property type="term" value="C:endoplasmic reticulum membrane"/>
    <property type="evidence" value="ECO:0007669"/>
    <property type="project" value="UniProtKB-SubCell"/>
</dbReference>
<keyword evidence="5" id="KW-1133">Transmembrane helix</keyword>
<evidence type="ECO:0000313" key="8">
    <source>
        <dbReference type="EMBL" id="CEL69409.1"/>
    </source>
</evidence>
<feature type="compositionally biased region" description="Polar residues" evidence="7">
    <location>
        <begin position="230"/>
        <end position="242"/>
    </location>
</feature>
<evidence type="ECO:0000256" key="7">
    <source>
        <dbReference type="SAM" id="MobiDB-lite"/>
    </source>
</evidence>
<reference evidence="8" key="1">
    <citation type="journal article" date="2015" name="PLoS ONE">
        <title>Comprehensive Evaluation of Toxoplasma gondii VEG and Neospora caninum LIV Genomes with Tachyzoite Stage Transcriptome and Proteome Defines Novel Transcript Features.</title>
        <authorList>
            <person name="Ramaprasad A."/>
            <person name="Mourier T."/>
            <person name="Naeem R."/>
            <person name="Malas T.B."/>
            <person name="Moussa E."/>
            <person name="Panigrahi A."/>
            <person name="Vermont S.J."/>
            <person name="Otto T.D."/>
            <person name="Wastling J."/>
            <person name="Pain A."/>
        </authorList>
    </citation>
    <scope>NUCLEOTIDE SEQUENCE</scope>
    <source>
        <strain evidence="8">Liverpool</strain>
    </source>
</reference>
<feature type="region of interest" description="Disordered" evidence="7">
    <location>
        <begin position="482"/>
        <end position="544"/>
    </location>
</feature>
<comment type="subcellular location">
    <subcellularLocation>
        <location evidence="1">Endoplasmic reticulum membrane</location>
        <topology evidence="1">Multi-pass membrane protein</topology>
    </subcellularLocation>
</comment>
<feature type="compositionally biased region" description="Polar residues" evidence="7">
    <location>
        <begin position="397"/>
        <end position="411"/>
    </location>
</feature>
<keyword evidence="4" id="KW-0256">Endoplasmic reticulum</keyword>
<accession>A0A0F7UHH9</accession>
<keyword evidence="6" id="KW-0472">Membrane</keyword>
<evidence type="ECO:0000256" key="6">
    <source>
        <dbReference type="ARBA" id="ARBA00023136"/>
    </source>
</evidence>
<protein>
    <recommendedName>
        <fullName evidence="9">Der1-like family protein</fullName>
    </recommendedName>
</protein>
<proteinExistence type="inferred from homology"/>
<feature type="region of interest" description="Disordered" evidence="7">
    <location>
        <begin position="393"/>
        <end position="423"/>
    </location>
</feature>
<feature type="compositionally biased region" description="Low complexity" evidence="7">
    <location>
        <begin position="512"/>
        <end position="524"/>
    </location>
</feature>
<evidence type="ECO:0000256" key="2">
    <source>
        <dbReference type="ARBA" id="ARBA00008917"/>
    </source>
</evidence>
<gene>
    <name evidence="8" type="ORF">BN1204_051200</name>
</gene>
<comment type="similarity">
    <text evidence="2">Belongs to the derlin family.</text>
</comment>
<organism evidence="8">
    <name type="scientific">Neospora caninum (strain Liverpool)</name>
    <dbReference type="NCBI Taxonomy" id="572307"/>
    <lineage>
        <taxon>Eukaryota</taxon>
        <taxon>Sar</taxon>
        <taxon>Alveolata</taxon>
        <taxon>Apicomplexa</taxon>
        <taxon>Conoidasida</taxon>
        <taxon>Coccidia</taxon>
        <taxon>Eucoccidiorida</taxon>
        <taxon>Eimeriorina</taxon>
        <taxon>Sarcocystidae</taxon>
        <taxon>Neospora</taxon>
    </lineage>
</organism>
<dbReference type="EMBL" id="LN714485">
    <property type="protein sequence ID" value="CEL69409.1"/>
    <property type="molecule type" value="Genomic_DNA"/>
</dbReference>
<name>A0A0F7UHH9_NEOCL</name>